<proteinExistence type="inferred from homology"/>
<dbReference type="InterPro" id="IPR036365">
    <property type="entry name" value="PGBD-like_sf"/>
</dbReference>
<dbReference type="PANTHER" id="PTHR30582">
    <property type="entry name" value="L,D-TRANSPEPTIDASE"/>
    <property type="match status" value="1"/>
</dbReference>
<evidence type="ECO:0000313" key="10">
    <source>
        <dbReference type="EMBL" id="GAK71107.1"/>
    </source>
</evidence>
<dbReference type="InterPro" id="IPR016915">
    <property type="entry name" value="UCP029342"/>
</dbReference>
<dbReference type="InterPro" id="IPR005490">
    <property type="entry name" value="LD_TPept_cat_dom"/>
</dbReference>
<sequence length="409" mass="44279">MLRALLGACLLSTSVLVQVALAGDAKSLQIIVSKNEQTLSLYEDGALIATSKVSSGKPGHDTPSGIFSILDKRKYHESNIYSAAPMPFMQRLTWSGIALHEGHVPNYPASHGCIRLPSKFAKTLFGMTARGVHVIVADEALTPRRIDHPVLLQPHDKTDNGLMLSDVELRPASFDASLKLVEVAVNQTTSAVKTKTAAKKDGAPLRILITRRGEREKIMDVQRLLTSIGFDAGVADGYAGQMTVSAINGFKRWKDMKTNGPLVTDAFVDALYASTGAEAAPNGQLMVRQDFKPLFEAPIHIKNPNIALGTHFFEMIDIDHDGKAEWNGLTMENHLPAAARRRLGIDTDAPDGSNQLSAVLDRIDIPAEIREKLEADLSTGSSITVADLSHGLETGEGTDFITTTRDRPL</sequence>
<reference evidence="10 11" key="1">
    <citation type="submission" date="2014-08" db="EMBL/GenBank/DDBJ databases">
        <title>Whole genome shotgun sequence of Rhizobium rubi NBRC 13261.</title>
        <authorList>
            <person name="Katano-Makiyama Y."/>
            <person name="Hosoyama A."/>
            <person name="Hashimoto M."/>
            <person name="Hosoyama Y."/>
            <person name="Noguchi M."/>
            <person name="Tsuchikane K."/>
            <person name="Uohara A."/>
            <person name="Ohji S."/>
            <person name="Ichikawa N."/>
            <person name="Kimura A."/>
            <person name="Yamazoe A."/>
            <person name="Fujita N."/>
        </authorList>
    </citation>
    <scope>NUCLEOTIDE SEQUENCE [LARGE SCALE GENOMIC DNA]</scope>
    <source>
        <strain evidence="10 11">NBRC 13261</strain>
    </source>
</reference>
<dbReference type="UniPathway" id="UPA00219"/>
<feature type="active site" description="Nucleophile" evidence="7">
    <location>
        <position position="113"/>
    </location>
</feature>
<dbReference type="InterPro" id="IPR050979">
    <property type="entry name" value="LD-transpeptidase"/>
</dbReference>
<dbReference type="AlphaFoldDB" id="A0A081CWR1"/>
<comment type="pathway">
    <text evidence="1 7">Cell wall biogenesis; peptidoglycan biosynthesis.</text>
</comment>
<dbReference type="InterPro" id="IPR036366">
    <property type="entry name" value="PGBDSf"/>
</dbReference>
<comment type="caution">
    <text evidence="10">The sequence shown here is derived from an EMBL/GenBank/DDBJ whole genome shotgun (WGS) entry which is preliminary data.</text>
</comment>
<dbReference type="EMBL" id="BBJU01000015">
    <property type="protein sequence ID" value="GAK71107.1"/>
    <property type="molecule type" value="Genomic_DNA"/>
</dbReference>
<gene>
    <name evidence="10" type="ORF">RRU01S_15_00310</name>
</gene>
<evidence type="ECO:0000259" key="9">
    <source>
        <dbReference type="PROSITE" id="PS52029"/>
    </source>
</evidence>
<dbReference type="eggNOG" id="COG1376">
    <property type="taxonomic scope" value="Bacteria"/>
</dbReference>
<accession>A0A081CWR1</accession>
<feature type="domain" description="L,D-TPase catalytic" evidence="9">
    <location>
        <begin position="28"/>
        <end position="137"/>
    </location>
</feature>
<evidence type="ECO:0000313" key="11">
    <source>
        <dbReference type="Proteomes" id="UP000028701"/>
    </source>
</evidence>
<dbReference type="GO" id="GO:0071555">
    <property type="term" value="P:cell wall organization"/>
    <property type="evidence" value="ECO:0007669"/>
    <property type="project" value="UniProtKB-UniRule"/>
</dbReference>
<keyword evidence="5 7" id="KW-0573">Peptidoglycan synthesis</keyword>
<feature type="signal peptide" evidence="8">
    <location>
        <begin position="1"/>
        <end position="19"/>
    </location>
</feature>
<keyword evidence="8" id="KW-0732">Signal</keyword>
<dbReference type="Proteomes" id="UP000028701">
    <property type="component" value="Unassembled WGS sequence"/>
</dbReference>
<dbReference type="PIRSF" id="PIRSF029342">
    <property type="entry name" value="UCP029342_ErfK/YbiS/YcfS/YnhG"/>
    <property type="match status" value="1"/>
</dbReference>
<feature type="chain" id="PRO_5001756221" description="L,D-TPase catalytic domain-containing protein" evidence="8">
    <location>
        <begin position="20"/>
        <end position="409"/>
    </location>
</feature>
<dbReference type="NCBIfam" id="NF004786">
    <property type="entry name" value="PRK06132.1-3"/>
    <property type="match status" value="1"/>
</dbReference>
<evidence type="ECO:0000256" key="2">
    <source>
        <dbReference type="ARBA" id="ARBA00005992"/>
    </source>
</evidence>
<protein>
    <recommendedName>
        <fullName evidence="9">L,D-TPase catalytic domain-containing protein</fullName>
    </recommendedName>
</protein>
<dbReference type="PROSITE" id="PS52029">
    <property type="entry name" value="LD_TPASE"/>
    <property type="match status" value="1"/>
</dbReference>
<evidence type="ECO:0000256" key="3">
    <source>
        <dbReference type="ARBA" id="ARBA00022679"/>
    </source>
</evidence>
<organism evidence="10 11">
    <name type="scientific">Agrobacterium rubi TR3 = NBRC 13261</name>
    <dbReference type="NCBI Taxonomy" id="1368415"/>
    <lineage>
        <taxon>Bacteria</taxon>
        <taxon>Pseudomonadati</taxon>
        <taxon>Pseudomonadota</taxon>
        <taxon>Alphaproteobacteria</taxon>
        <taxon>Hyphomicrobiales</taxon>
        <taxon>Rhizobiaceae</taxon>
        <taxon>Rhizobium/Agrobacterium group</taxon>
        <taxon>Agrobacterium</taxon>
    </lineage>
</organism>
<dbReference type="CDD" id="cd16913">
    <property type="entry name" value="YkuD_like"/>
    <property type="match status" value="1"/>
</dbReference>
<dbReference type="SUPFAM" id="SSF47090">
    <property type="entry name" value="PGBD-like"/>
    <property type="match status" value="1"/>
</dbReference>
<dbReference type="GO" id="GO:0008360">
    <property type="term" value="P:regulation of cell shape"/>
    <property type="evidence" value="ECO:0007669"/>
    <property type="project" value="UniProtKB-UniRule"/>
</dbReference>
<dbReference type="Pfam" id="PF01471">
    <property type="entry name" value="PG_binding_1"/>
    <property type="match status" value="1"/>
</dbReference>
<dbReference type="GO" id="GO:0016740">
    <property type="term" value="F:transferase activity"/>
    <property type="evidence" value="ECO:0007669"/>
    <property type="project" value="UniProtKB-KW"/>
</dbReference>
<evidence type="ECO:0000256" key="7">
    <source>
        <dbReference type="PROSITE-ProRule" id="PRU01373"/>
    </source>
</evidence>
<dbReference type="Gene3D" id="1.10.101.10">
    <property type="entry name" value="PGBD-like superfamily/PGBD"/>
    <property type="match status" value="1"/>
</dbReference>
<dbReference type="PANTHER" id="PTHR30582:SF2">
    <property type="entry name" value="L,D-TRANSPEPTIDASE YCIB-RELATED"/>
    <property type="match status" value="1"/>
</dbReference>
<dbReference type="GO" id="GO:0071972">
    <property type="term" value="F:peptidoglycan L,D-transpeptidase activity"/>
    <property type="evidence" value="ECO:0007669"/>
    <property type="project" value="TreeGrafter"/>
</dbReference>
<dbReference type="SUPFAM" id="SSF141523">
    <property type="entry name" value="L,D-transpeptidase catalytic domain-like"/>
    <property type="match status" value="1"/>
</dbReference>
<name>A0A081CWR1_9HYPH</name>
<evidence type="ECO:0000256" key="8">
    <source>
        <dbReference type="SAM" id="SignalP"/>
    </source>
</evidence>
<dbReference type="InterPro" id="IPR002477">
    <property type="entry name" value="Peptidoglycan-bd-like"/>
</dbReference>
<keyword evidence="6 7" id="KW-0961">Cell wall biogenesis/degradation</keyword>
<evidence type="ECO:0000256" key="1">
    <source>
        <dbReference type="ARBA" id="ARBA00004752"/>
    </source>
</evidence>
<dbReference type="eggNOG" id="COG3409">
    <property type="taxonomic scope" value="Bacteria"/>
</dbReference>
<evidence type="ECO:0000256" key="6">
    <source>
        <dbReference type="ARBA" id="ARBA00023316"/>
    </source>
</evidence>
<dbReference type="Gene3D" id="2.40.440.10">
    <property type="entry name" value="L,D-transpeptidase catalytic domain-like"/>
    <property type="match status" value="1"/>
</dbReference>
<dbReference type="InterPro" id="IPR038063">
    <property type="entry name" value="Transpep_catalytic_dom"/>
</dbReference>
<dbReference type="GO" id="GO:0005576">
    <property type="term" value="C:extracellular region"/>
    <property type="evidence" value="ECO:0007669"/>
    <property type="project" value="TreeGrafter"/>
</dbReference>
<dbReference type="GO" id="GO:0018104">
    <property type="term" value="P:peptidoglycan-protein cross-linking"/>
    <property type="evidence" value="ECO:0007669"/>
    <property type="project" value="TreeGrafter"/>
</dbReference>
<dbReference type="Pfam" id="PF03734">
    <property type="entry name" value="YkuD"/>
    <property type="match status" value="1"/>
</dbReference>
<feature type="active site" description="Proton donor/acceptor" evidence="7">
    <location>
        <position position="100"/>
    </location>
</feature>
<keyword evidence="4 7" id="KW-0133">Cell shape</keyword>
<evidence type="ECO:0000256" key="4">
    <source>
        <dbReference type="ARBA" id="ARBA00022960"/>
    </source>
</evidence>
<dbReference type="NCBIfam" id="NF004785">
    <property type="entry name" value="PRK06132.1-2"/>
    <property type="match status" value="1"/>
</dbReference>
<evidence type="ECO:0000256" key="5">
    <source>
        <dbReference type="ARBA" id="ARBA00022984"/>
    </source>
</evidence>
<keyword evidence="3" id="KW-0808">Transferase</keyword>
<comment type="similarity">
    <text evidence="2">Belongs to the YkuD family.</text>
</comment>